<feature type="chain" id="PRO_5012680157" evidence="11">
    <location>
        <begin position="20"/>
        <end position="679"/>
    </location>
</feature>
<accession>A0A1M5EBQ9</accession>
<evidence type="ECO:0000256" key="5">
    <source>
        <dbReference type="ARBA" id="ARBA00022692"/>
    </source>
</evidence>
<dbReference type="GO" id="GO:0015344">
    <property type="term" value="F:siderophore uptake transmembrane transporter activity"/>
    <property type="evidence" value="ECO:0007669"/>
    <property type="project" value="TreeGrafter"/>
</dbReference>
<dbReference type="Pfam" id="PF00593">
    <property type="entry name" value="TonB_dep_Rec_b-barrel"/>
    <property type="match status" value="1"/>
</dbReference>
<keyword evidence="14" id="KW-0675">Receptor</keyword>
<evidence type="ECO:0000259" key="13">
    <source>
        <dbReference type="Pfam" id="PF07715"/>
    </source>
</evidence>
<keyword evidence="4 9" id="KW-1134">Transmembrane beta strand</keyword>
<dbReference type="PANTHER" id="PTHR30069">
    <property type="entry name" value="TONB-DEPENDENT OUTER MEMBRANE RECEPTOR"/>
    <property type="match status" value="1"/>
</dbReference>
<dbReference type="STRING" id="634436.SAMN05216361_0327"/>
<evidence type="ECO:0000256" key="1">
    <source>
        <dbReference type="ARBA" id="ARBA00004571"/>
    </source>
</evidence>
<dbReference type="Gene3D" id="2.170.130.10">
    <property type="entry name" value="TonB-dependent receptor, plug domain"/>
    <property type="match status" value="1"/>
</dbReference>
<dbReference type="Pfam" id="PF07715">
    <property type="entry name" value="Plug"/>
    <property type="match status" value="1"/>
</dbReference>
<dbReference type="Proteomes" id="UP000184520">
    <property type="component" value="Unassembled WGS sequence"/>
</dbReference>
<evidence type="ECO:0000256" key="2">
    <source>
        <dbReference type="ARBA" id="ARBA00009810"/>
    </source>
</evidence>
<comment type="subcellular location">
    <subcellularLocation>
        <location evidence="1 9">Cell outer membrane</location>
        <topology evidence="1 9">Multi-pass membrane protein</topology>
    </subcellularLocation>
</comment>
<proteinExistence type="inferred from homology"/>
<organism evidence="14 15">
    <name type="scientific">Marisediminitalea aggregata</name>
    <dbReference type="NCBI Taxonomy" id="634436"/>
    <lineage>
        <taxon>Bacteria</taxon>
        <taxon>Pseudomonadati</taxon>
        <taxon>Pseudomonadota</taxon>
        <taxon>Gammaproteobacteria</taxon>
        <taxon>Alteromonadales</taxon>
        <taxon>Alteromonadaceae</taxon>
        <taxon>Marisediminitalea</taxon>
    </lineage>
</organism>
<sequence length="679" mass="73611">MKNLVLAGAVCSLASGAVAAELDTNEEQKAIEHIAVVGASTNLSITAQDIEQFQANDLADVFRESPSVSVGGSVGVAQKIYVRGLEDAYLNVTVDGAQQTSTLFHHIGRVTLDPDLLKQIDVQAGAGEATSGPGAIGGSIRFKTKDAQDLLADGEQFGGKVKASYFSNDGTRYSGSLYGNLSDTWGLLGYYSTVDRDDMEDGNGDKVYGTAADQDLLFVKASGELAKHHYLSLSVEQREEEGAFSARPNWVVLEGAPLYPSKASRDTYVANYRWEHSALGFMEATAYSTSSAFRGGRFDWLADIDTVGFDIRNTQETTDHTFVYGTDYRKDEVQSGPADGAVQNSEESSVIGIYAQAHSQITPALLLSYGLRYDSYDFQQQILLEEYYGTPVTDTAAGLDDNEISLNAGLSYQLSDAWTLGLGFAQATRGKEIGDGFTIDEYLYDGEDIPVVAGDLTPEKVTNIEASAAYSANNLEARFSVYQSVIDDVIFSGYPGNAVYNNIGELESSGVEINLAYRWESVDIYAGFSSVDVALSPRSDLYSVPYKTIHVNGYEFVGLGNSRGNTWVLGADYQATAAISVGVNLTYVDDIDIDTLHQALENGWTDALYTLNKAGYTLFDIYGSWEVSQSLQVNLAVTNLFDKLYLDHSSVGDYSEVFASVRGPYEAGRDIRLSVSYAF</sequence>
<dbReference type="InterPro" id="IPR037066">
    <property type="entry name" value="Plug_dom_sf"/>
</dbReference>
<dbReference type="InterPro" id="IPR039426">
    <property type="entry name" value="TonB-dep_rcpt-like"/>
</dbReference>
<reference evidence="15" key="1">
    <citation type="submission" date="2016-11" db="EMBL/GenBank/DDBJ databases">
        <authorList>
            <person name="Varghese N."/>
            <person name="Submissions S."/>
        </authorList>
    </citation>
    <scope>NUCLEOTIDE SEQUENCE [LARGE SCALE GENOMIC DNA]</scope>
    <source>
        <strain evidence="15">CGMCC 1.8995</strain>
    </source>
</reference>
<comment type="similarity">
    <text evidence="2 9 10">Belongs to the TonB-dependent receptor family.</text>
</comment>
<dbReference type="PROSITE" id="PS52016">
    <property type="entry name" value="TONB_DEPENDENT_REC_3"/>
    <property type="match status" value="1"/>
</dbReference>
<feature type="signal peptide" evidence="11">
    <location>
        <begin position="1"/>
        <end position="19"/>
    </location>
</feature>
<evidence type="ECO:0000256" key="7">
    <source>
        <dbReference type="ARBA" id="ARBA00023136"/>
    </source>
</evidence>
<keyword evidence="6 10" id="KW-0798">TonB box</keyword>
<dbReference type="EMBL" id="FQWD01000001">
    <property type="protein sequence ID" value="SHF76532.1"/>
    <property type="molecule type" value="Genomic_DNA"/>
</dbReference>
<evidence type="ECO:0000256" key="11">
    <source>
        <dbReference type="SAM" id="SignalP"/>
    </source>
</evidence>
<dbReference type="InterPro" id="IPR036942">
    <property type="entry name" value="Beta-barrel_TonB_sf"/>
</dbReference>
<evidence type="ECO:0000256" key="9">
    <source>
        <dbReference type="PROSITE-ProRule" id="PRU01360"/>
    </source>
</evidence>
<dbReference type="RefSeq" id="WP_073316878.1">
    <property type="nucleotide sequence ID" value="NZ_FQWD01000001.1"/>
</dbReference>
<dbReference type="SUPFAM" id="SSF56935">
    <property type="entry name" value="Porins"/>
    <property type="match status" value="1"/>
</dbReference>
<keyword evidence="3 9" id="KW-0813">Transport</keyword>
<dbReference type="GO" id="GO:0009279">
    <property type="term" value="C:cell outer membrane"/>
    <property type="evidence" value="ECO:0007669"/>
    <property type="project" value="UniProtKB-SubCell"/>
</dbReference>
<evidence type="ECO:0000256" key="3">
    <source>
        <dbReference type="ARBA" id="ARBA00022448"/>
    </source>
</evidence>
<dbReference type="InterPro" id="IPR000531">
    <property type="entry name" value="Beta-barrel_TonB"/>
</dbReference>
<keyword evidence="11" id="KW-0732">Signal</keyword>
<dbReference type="GO" id="GO:0044718">
    <property type="term" value="P:siderophore transmembrane transport"/>
    <property type="evidence" value="ECO:0007669"/>
    <property type="project" value="TreeGrafter"/>
</dbReference>
<gene>
    <name evidence="14" type="ORF">SAMN05216361_0327</name>
</gene>
<evidence type="ECO:0000256" key="4">
    <source>
        <dbReference type="ARBA" id="ARBA00022452"/>
    </source>
</evidence>
<keyword evidence="5 9" id="KW-0812">Transmembrane</keyword>
<evidence type="ECO:0000259" key="12">
    <source>
        <dbReference type="Pfam" id="PF00593"/>
    </source>
</evidence>
<keyword evidence="7 9" id="KW-0472">Membrane</keyword>
<dbReference type="PANTHER" id="PTHR30069:SF41">
    <property type="entry name" value="HEME_HEMOPEXIN UTILIZATION PROTEIN C"/>
    <property type="match status" value="1"/>
</dbReference>
<evidence type="ECO:0000313" key="14">
    <source>
        <dbReference type="EMBL" id="SHF76532.1"/>
    </source>
</evidence>
<evidence type="ECO:0000256" key="10">
    <source>
        <dbReference type="RuleBase" id="RU003357"/>
    </source>
</evidence>
<dbReference type="AlphaFoldDB" id="A0A1M5EBQ9"/>
<dbReference type="CDD" id="cd01347">
    <property type="entry name" value="ligand_gated_channel"/>
    <property type="match status" value="1"/>
</dbReference>
<keyword evidence="8 9" id="KW-0998">Cell outer membrane</keyword>
<dbReference type="Gene3D" id="2.40.170.20">
    <property type="entry name" value="TonB-dependent receptor, beta-barrel domain"/>
    <property type="match status" value="1"/>
</dbReference>
<feature type="domain" description="TonB-dependent receptor plug" evidence="13">
    <location>
        <begin position="44"/>
        <end position="138"/>
    </location>
</feature>
<dbReference type="OrthoDB" id="9760494at2"/>
<name>A0A1M5EBQ9_9ALTE</name>
<evidence type="ECO:0000256" key="6">
    <source>
        <dbReference type="ARBA" id="ARBA00023077"/>
    </source>
</evidence>
<dbReference type="InterPro" id="IPR012910">
    <property type="entry name" value="Plug_dom"/>
</dbReference>
<keyword evidence="15" id="KW-1185">Reference proteome</keyword>
<feature type="domain" description="TonB-dependent receptor-like beta-barrel" evidence="12">
    <location>
        <begin position="262"/>
        <end position="640"/>
    </location>
</feature>
<protein>
    <submittedName>
        <fullName evidence="14">Hemoglobin/transferrin/lactoferrin receptor protein</fullName>
    </submittedName>
</protein>
<evidence type="ECO:0000313" key="15">
    <source>
        <dbReference type="Proteomes" id="UP000184520"/>
    </source>
</evidence>
<evidence type="ECO:0000256" key="8">
    <source>
        <dbReference type="ARBA" id="ARBA00023237"/>
    </source>
</evidence>